<keyword evidence="2" id="KW-1185">Reference proteome</keyword>
<dbReference type="OrthoDB" id="10449364at2759"/>
<accession>A0A8T1M0V1</accession>
<reference evidence="1 2" key="2">
    <citation type="journal article" date="2021" name="Genomics">
        <title>High-quality reference genome for Clonorchis sinensis.</title>
        <authorList>
            <person name="Young N.D."/>
            <person name="Stroehlein A.J."/>
            <person name="Kinkar L."/>
            <person name="Wang T."/>
            <person name="Sohn W.M."/>
            <person name="Chang B.C.H."/>
            <person name="Kaur P."/>
            <person name="Weisz D."/>
            <person name="Dudchenko O."/>
            <person name="Aiden E.L."/>
            <person name="Korhonen P.K."/>
            <person name="Gasser R.B."/>
        </authorList>
    </citation>
    <scope>NUCLEOTIDE SEQUENCE [LARGE SCALE GENOMIC DNA]</scope>
    <source>
        <strain evidence="1">Cs-k2</strain>
    </source>
</reference>
<reference evidence="1 2" key="1">
    <citation type="journal article" date="2018" name="Biotechnol. Adv.">
        <title>Improved genomic resources and new bioinformatic workflow for the carcinogenic parasite Clonorchis sinensis: Biotechnological implications.</title>
        <authorList>
            <person name="Wang D."/>
            <person name="Korhonen P.K."/>
            <person name="Gasser R.B."/>
            <person name="Young N.D."/>
        </authorList>
    </citation>
    <scope>NUCLEOTIDE SEQUENCE [LARGE SCALE GENOMIC DNA]</scope>
    <source>
        <strain evidence="1">Cs-k2</strain>
    </source>
</reference>
<dbReference type="Proteomes" id="UP000286415">
    <property type="component" value="Unassembled WGS sequence"/>
</dbReference>
<dbReference type="EMBL" id="NIRI02000056">
    <property type="protein sequence ID" value="KAG5442619.1"/>
    <property type="molecule type" value="Genomic_DNA"/>
</dbReference>
<name>A0A8T1M0V1_CLOSI</name>
<evidence type="ECO:0000313" key="2">
    <source>
        <dbReference type="Proteomes" id="UP000286415"/>
    </source>
</evidence>
<protein>
    <submittedName>
        <fullName evidence="1">Uncharacterized protein</fullName>
    </submittedName>
</protein>
<evidence type="ECO:0000313" key="1">
    <source>
        <dbReference type="EMBL" id="KAG5442619.1"/>
    </source>
</evidence>
<gene>
    <name evidence="1" type="ORF">CSKR_106134</name>
</gene>
<sequence length="82" mass="9525">MSIILTDFDYLQTTISLMKNYADTVQHVRNNLKRIREGLEMSHSITVLLRERRYTLSRCGLRALLAKNTERGKFIVAGQEPE</sequence>
<organism evidence="1 2">
    <name type="scientific">Clonorchis sinensis</name>
    <name type="common">Chinese liver fluke</name>
    <dbReference type="NCBI Taxonomy" id="79923"/>
    <lineage>
        <taxon>Eukaryota</taxon>
        <taxon>Metazoa</taxon>
        <taxon>Spiralia</taxon>
        <taxon>Lophotrochozoa</taxon>
        <taxon>Platyhelminthes</taxon>
        <taxon>Trematoda</taxon>
        <taxon>Digenea</taxon>
        <taxon>Opisthorchiida</taxon>
        <taxon>Opisthorchiata</taxon>
        <taxon>Opisthorchiidae</taxon>
        <taxon>Clonorchis</taxon>
    </lineage>
</organism>
<dbReference type="AlphaFoldDB" id="A0A8T1M0V1"/>
<comment type="caution">
    <text evidence="1">The sequence shown here is derived from an EMBL/GenBank/DDBJ whole genome shotgun (WGS) entry which is preliminary data.</text>
</comment>
<proteinExistence type="predicted"/>